<organism evidence="1">
    <name type="scientific">Myoviridae sp. ctRPH1</name>
    <dbReference type="NCBI Taxonomy" id="2826650"/>
    <lineage>
        <taxon>Viruses</taxon>
        <taxon>Duplodnaviria</taxon>
        <taxon>Heunggongvirae</taxon>
        <taxon>Uroviricota</taxon>
        <taxon>Caudoviricetes</taxon>
    </lineage>
</organism>
<reference evidence="1" key="1">
    <citation type="journal article" date="2021" name="Proc. Natl. Acad. Sci. U.S.A.">
        <title>A Catalog of Tens of Thousands of Viruses from Human Metagenomes Reveals Hidden Associations with Chronic Diseases.</title>
        <authorList>
            <person name="Tisza M.J."/>
            <person name="Buck C.B."/>
        </authorList>
    </citation>
    <scope>NUCLEOTIDE SEQUENCE</scope>
    <source>
        <strain evidence="1">CtRPH1</strain>
    </source>
</reference>
<proteinExistence type="predicted"/>
<sequence>MDFRTYERLHKELASGSAVCVRKSDFLADGMETQAMMYRQKRNYENLDKAMFIGAGAFDIPRIRAETPAAPQSWISFNYAKSCKNPADTGLHFFVDDYQFTRLWTSPDAYLDLLRCFKAVCTPDFSTYIDFPVAVQIWAHYRKHWLGAYWQAHGIPVIPTISWSDERSFEWCFDGEPCGGAVAVSSVGTQNNKRAAALFRRGYDEMLRRLNPSVIYFYGTVPEGISGHIVRVEAFQEIMKKRINSGNSAESVV</sequence>
<dbReference type="InterPro" id="IPR025530">
    <property type="entry name" value="DUF4417"/>
</dbReference>
<dbReference type="Pfam" id="PF14386">
    <property type="entry name" value="DUF4417"/>
    <property type="match status" value="1"/>
</dbReference>
<accession>A0A8S5MAC9</accession>
<dbReference type="EMBL" id="BK014862">
    <property type="protein sequence ID" value="DAD79261.1"/>
    <property type="molecule type" value="Genomic_DNA"/>
</dbReference>
<protein>
    <recommendedName>
        <fullName evidence="2">DUF4417 domain-containing protein</fullName>
    </recommendedName>
</protein>
<evidence type="ECO:0000313" key="1">
    <source>
        <dbReference type="EMBL" id="DAD79261.1"/>
    </source>
</evidence>
<name>A0A8S5MAC9_9CAUD</name>
<evidence type="ECO:0008006" key="2">
    <source>
        <dbReference type="Google" id="ProtNLM"/>
    </source>
</evidence>